<dbReference type="EMBL" id="KV588955">
    <property type="protein sequence ID" value="OPL21748.1"/>
    <property type="molecule type" value="Genomic_DNA"/>
</dbReference>
<dbReference type="CDD" id="cd10229">
    <property type="entry name" value="ASKHA_NBD_HSP70_HSPA12"/>
    <property type="match status" value="1"/>
</dbReference>
<protein>
    <recommendedName>
        <fullName evidence="6">Heat shock 70 kDa protein 12A</fullName>
    </recommendedName>
</protein>
<dbReference type="GO" id="GO:0005524">
    <property type="term" value="F:ATP binding"/>
    <property type="evidence" value="ECO:0007669"/>
    <property type="project" value="UniProtKB-KW"/>
</dbReference>
<evidence type="ECO:0000313" key="4">
    <source>
        <dbReference type="EMBL" id="OPL21748.1"/>
    </source>
</evidence>
<dbReference type="PANTHER" id="PTHR14187:SF5">
    <property type="entry name" value="HEAT SHOCK 70 KDA PROTEIN 12A"/>
    <property type="match status" value="1"/>
</dbReference>
<evidence type="ECO:0000256" key="1">
    <source>
        <dbReference type="ARBA" id="ARBA00007381"/>
    </source>
</evidence>
<sequence>LKLKTKKEMANSYETTSDSLLVAAIDFGTTFSGYAFAFKSDYKEDPLKISGFTWTLGSQAGLSLKTPTCVLFNARGDFDSFGAEAEEKYTALAESEDHHSWYFFSRFKMQLYKNHEIPRNLTIEDDQGKHLEAIKVISKSINYLRGHLMEQIVKRDIQIKKTEITWVLTVPAIWSDPAKQFMREAAVEGGIPNSQLMLALEPEAASIYCKHLPTERLDSGGKSALGAFSPGTKYLILDAGGGTVDITVQEVQTDGSIKQLYMANGGDWGGTKVDQAFDEYIMELAGPTTVYKFRDEDKAGHLDLCREFEIKKRNIQPDQTSKVTFRVPSTLSEIFKREEGTDFKQSVSSSKRVTWVGDKLRVDAALAQGFFDSTCQHIVQHLKGIFKEEKVRGTDTILMVGGFSDSPMLRKAVEVSFPDKNIIIPHEAGLAVLKGAVQYGYEPRIISTRICKFTYGVRTNSRFKEGIDPESKRKIRDGKSKCGDSFSKHVIIGQAVHINEAIEEKMYYPSYSDQTKMRVSIYTSTEEDPRYTDDPSCAYLGELTVQMPDTSGGKHRQVSVQLTFGGTEIEVKATKIGTGEETKAFLNFLR</sequence>
<dbReference type="Gene3D" id="3.30.420.40">
    <property type="match status" value="2"/>
</dbReference>
<evidence type="ECO:0000256" key="3">
    <source>
        <dbReference type="ARBA" id="ARBA00022840"/>
    </source>
</evidence>
<name>A0A3L5TRF6_MYTGA</name>
<dbReference type="Pfam" id="PF00012">
    <property type="entry name" value="HSP70"/>
    <property type="match status" value="1"/>
</dbReference>
<evidence type="ECO:0000313" key="5">
    <source>
        <dbReference type="Proteomes" id="UP000266721"/>
    </source>
</evidence>
<dbReference type="InterPro" id="IPR043129">
    <property type="entry name" value="ATPase_NBD"/>
</dbReference>
<dbReference type="PANTHER" id="PTHR14187">
    <property type="entry name" value="ALPHA KINASE/ELONGATION FACTOR 2 KINASE"/>
    <property type="match status" value="1"/>
</dbReference>
<evidence type="ECO:0008006" key="6">
    <source>
        <dbReference type="Google" id="ProtNLM"/>
    </source>
</evidence>
<dbReference type="Proteomes" id="UP000266721">
    <property type="component" value="Unassembled WGS sequence"/>
</dbReference>
<dbReference type="GO" id="GO:0140662">
    <property type="term" value="F:ATP-dependent protein folding chaperone"/>
    <property type="evidence" value="ECO:0007669"/>
    <property type="project" value="InterPro"/>
</dbReference>
<feature type="non-terminal residue" evidence="4">
    <location>
        <position position="1"/>
    </location>
</feature>
<comment type="caution">
    <text evidence="4">The sequence shown here is derived from an EMBL/GenBank/DDBJ whole genome shotgun (WGS) entry which is preliminary data.</text>
</comment>
<dbReference type="SUPFAM" id="SSF53067">
    <property type="entry name" value="Actin-like ATPase domain"/>
    <property type="match status" value="2"/>
</dbReference>
<keyword evidence="5" id="KW-1185">Reference proteome</keyword>
<keyword evidence="3" id="KW-0067">ATP-binding</keyword>
<proteinExistence type="inferred from homology"/>
<evidence type="ECO:0000256" key="2">
    <source>
        <dbReference type="ARBA" id="ARBA00022741"/>
    </source>
</evidence>
<dbReference type="SMR" id="A0A3L5TRF6"/>
<keyword evidence="2" id="KW-0547">Nucleotide-binding</keyword>
<organism evidence="4 5">
    <name type="scientific">Mytilus galloprovincialis</name>
    <name type="common">Mediterranean mussel</name>
    <dbReference type="NCBI Taxonomy" id="29158"/>
    <lineage>
        <taxon>Eukaryota</taxon>
        <taxon>Metazoa</taxon>
        <taxon>Spiralia</taxon>
        <taxon>Lophotrochozoa</taxon>
        <taxon>Mollusca</taxon>
        <taxon>Bivalvia</taxon>
        <taxon>Autobranchia</taxon>
        <taxon>Pteriomorphia</taxon>
        <taxon>Mytilida</taxon>
        <taxon>Mytiloidea</taxon>
        <taxon>Mytilidae</taxon>
        <taxon>Mytilinae</taxon>
        <taxon>Mytilus</taxon>
    </lineage>
</organism>
<dbReference type="InterPro" id="IPR013126">
    <property type="entry name" value="Hsp_70_fam"/>
</dbReference>
<dbReference type="AlphaFoldDB" id="A0A3L5TRF6"/>
<reference evidence="4 5" key="1">
    <citation type="journal article" date="2016" name="PLoS ONE">
        <title>A First Insight into the Genome of the Filter-Feeder Mussel Mytilus galloprovincialis.</title>
        <authorList>
            <person name="Murgarella M."/>
            <person name="Puiu D."/>
            <person name="Novoa B."/>
            <person name="Figueras A."/>
            <person name="Posada D."/>
            <person name="Canchaya C."/>
        </authorList>
    </citation>
    <scope>NUCLEOTIDE SEQUENCE [LARGE SCALE GENOMIC DNA]</scope>
    <source>
        <tissue evidence="4">Muscle</tissue>
    </source>
</reference>
<comment type="similarity">
    <text evidence="1">Belongs to the heat shock protein 70 family.</text>
</comment>
<accession>A0A3L5TRF6</accession>
<gene>
    <name evidence="4" type="ORF">AM593_03991</name>
</gene>